<dbReference type="AlphaFoldDB" id="A0A2C6KED9"/>
<comment type="caution">
    <text evidence="2">The sequence shown here is derived from an EMBL/GenBank/DDBJ whole genome shotgun (WGS) entry which is preliminary data.</text>
</comment>
<keyword evidence="3" id="KW-1185">Reference proteome</keyword>
<feature type="compositionally biased region" description="Polar residues" evidence="1">
    <location>
        <begin position="37"/>
        <end position="47"/>
    </location>
</feature>
<evidence type="ECO:0000313" key="3">
    <source>
        <dbReference type="Proteomes" id="UP000221165"/>
    </source>
</evidence>
<organism evidence="2 3">
    <name type="scientific">Cystoisospora suis</name>
    <dbReference type="NCBI Taxonomy" id="483139"/>
    <lineage>
        <taxon>Eukaryota</taxon>
        <taxon>Sar</taxon>
        <taxon>Alveolata</taxon>
        <taxon>Apicomplexa</taxon>
        <taxon>Conoidasida</taxon>
        <taxon>Coccidia</taxon>
        <taxon>Eucoccidiorida</taxon>
        <taxon>Eimeriorina</taxon>
        <taxon>Sarcocystidae</taxon>
        <taxon>Cystoisospora</taxon>
    </lineage>
</organism>
<dbReference type="SUPFAM" id="SSF53850">
    <property type="entry name" value="Periplasmic binding protein-like II"/>
    <property type="match status" value="1"/>
</dbReference>
<dbReference type="Proteomes" id="UP000221165">
    <property type="component" value="Unassembled WGS sequence"/>
</dbReference>
<name>A0A2C6KED9_9APIC</name>
<accession>A0A2C6KED9</accession>
<sequence>MRLSSYSSRLGLGLLLALDRTGPGGAGAMYLPPETLPESSSQDSLSADTPAVPPEMPDMPDLEPFEEATGPSQLFYSEVPNAGDTQLLMAVNKAIYEAIYQGTEEQRLQRWEALWSQYDAGRGHDDTMPPAHLCPSPVNFPAREEATGVLEEKILQQKELIYLASFSMPPFSFLSTSSPAGQIRVSDIRYSPAGGLDAHGILPDIFTKRVAPFLASHYGVPDLRVNWSFRPHSCDFRAVADSLYADSASVYVGLSSPSPHVARYFETSCPLMMYGKLSLITGFLKAPTRGGIASLNRPGVRIGTVAYVPHRELVRQHLPKATLVVYDTLPYLLGTVYGRDLHAFLLPSSAARAMLASGELCPDTCKIVGDIGENNRPLVMLFRKFPMDPPYVATFFDGNYTLPGKNCEPFF</sequence>
<dbReference type="EMBL" id="MIGC01001699">
    <property type="protein sequence ID" value="PHJ22381.1"/>
    <property type="molecule type" value="Genomic_DNA"/>
</dbReference>
<evidence type="ECO:0000256" key="1">
    <source>
        <dbReference type="SAM" id="MobiDB-lite"/>
    </source>
</evidence>
<evidence type="ECO:0000313" key="2">
    <source>
        <dbReference type="EMBL" id="PHJ22381.1"/>
    </source>
</evidence>
<dbReference type="RefSeq" id="XP_067924058.1">
    <property type="nucleotide sequence ID" value="XM_068063964.1"/>
</dbReference>
<reference evidence="2 3" key="1">
    <citation type="journal article" date="2017" name="Int. J. Parasitol.">
        <title>The genome of the protozoan parasite Cystoisospora suis and a reverse vaccinology approach to identify vaccine candidates.</title>
        <authorList>
            <person name="Palmieri N."/>
            <person name="Shrestha A."/>
            <person name="Ruttkowski B."/>
            <person name="Beck T."/>
            <person name="Vogl C."/>
            <person name="Tomley F."/>
            <person name="Blake D.P."/>
            <person name="Joachim A."/>
        </authorList>
    </citation>
    <scope>NUCLEOTIDE SEQUENCE [LARGE SCALE GENOMIC DNA]</scope>
    <source>
        <strain evidence="2 3">Wien I</strain>
    </source>
</reference>
<protein>
    <submittedName>
        <fullName evidence="2">Uncharacterized protein</fullName>
    </submittedName>
</protein>
<dbReference type="VEuPathDB" id="ToxoDB:CSUI_003769"/>
<dbReference type="GeneID" id="94427175"/>
<proteinExistence type="predicted"/>
<dbReference type="OrthoDB" id="10339852at2759"/>
<gene>
    <name evidence="2" type="ORF">CSUI_003769</name>
</gene>
<feature type="region of interest" description="Disordered" evidence="1">
    <location>
        <begin position="32"/>
        <end position="57"/>
    </location>
</feature>